<proteinExistence type="predicted"/>
<dbReference type="Proteomes" id="UP000258928">
    <property type="component" value="Unassembled WGS sequence"/>
</dbReference>
<dbReference type="AlphaFoldDB" id="A0ABD7P642"/>
<sequence length="78" mass="8590">MIKAIATLFVLLSICTIVLVYAGKCPRHDDPSIDSSRNHCRYAKVLDTGQPTLVGLTISRPGYLDETERLADQQSDVV</sequence>
<comment type="caution">
    <text evidence="1">The sequence shown here is derived from an EMBL/GenBank/DDBJ whole genome shotgun (WGS) entry which is preliminary data.</text>
</comment>
<accession>A0ABD7P642</accession>
<evidence type="ECO:0000313" key="1">
    <source>
        <dbReference type="EMBL" id="SXF93706.1"/>
    </source>
</evidence>
<evidence type="ECO:0008006" key="3">
    <source>
        <dbReference type="Google" id="ProtNLM"/>
    </source>
</evidence>
<reference evidence="1 2" key="1">
    <citation type="submission" date="2018-08" db="EMBL/GenBank/DDBJ databases">
        <authorList>
            <consortium name="Pathogen Informatics"/>
        </authorList>
    </citation>
    <scope>NUCLEOTIDE SEQUENCE [LARGE SCALE GENOMIC DNA]</scope>
    <source>
        <strain evidence="1 2">EuSCAPE_TR218</strain>
    </source>
</reference>
<protein>
    <recommendedName>
        <fullName evidence="3">Secreted protein</fullName>
    </recommendedName>
</protein>
<organism evidence="1 2">
    <name type="scientific">Klebsiella variicola</name>
    <dbReference type="NCBI Taxonomy" id="244366"/>
    <lineage>
        <taxon>Bacteria</taxon>
        <taxon>Pseudomonadati</taxon>
        <taxon>Pseudomonadota</taxon>
        <taxon>Gammaproteobacteria</taxon>
        <taxon>Enterobacterales</taxon>
        <taxon>Enterobacteriaceae</taxon>
        <taxon>Klebsiella/Raoultella group</taxon>
        <taxon>Klebsiella</taxon>
        <taxon>Klebsiella pneumoniae complex</taxon>
    </lineage>
</organism>
<gene>
    <name evidence="1" type="ORF">SAMEA3729809_02428</name>
</gene>
<dbReference type="EMBL" id="UKAS01000006">
    <property type="protein sequence ID" value="SXF93706.1"/>
    <property type="molecule type" value="Genomic_DNA"/>
</dbReference>
<name>A0ABD7P642_KLEVA</name>
<evidence type="ECO:0000313" key="2">
    <source>
        <dbReference type="Proteomes" id="UP000258928"/>
    </source>
</evidence>